<reference evidence="1" key="1">
    <citation type="submission" date="2014-05" db="EMBL/GenBank/DDBJ databases">
        <authorList>
            <person name="Chronopoulou M."/>
        </authorList>
    </citation>
    <scope>NUCLEOTIDE SEQUENCE</scope>
    <source>
        <tissue evidence="1">Whole organism</tissue>
    </source>
</reference>
<name>A0A0K2TBE8_LEPSM</name>
<accession>A0A0K2TBE8</accession>
<dbReference type="AlphaFoldDB" id="A0A0K2TBE8"/>
<organism evidence="1">
    <name type="scientific">Lepeophtheirus salmonis</name>
    <name type="common">Salmon louse</name>
    <name type="synonym">Caligus salmonis</name>
    <dbReference type="NCBI Taxonomy" id="72036"/>
    <lineage>
        <taxon>Eukaryota</taxon>
        <taxon>Metazoa</taxon>
        <taxon>Ecdysozoa</taxon>
        <taxon>Arthropoda</taxon>
        <taxon>Crustacea</taxon>
        <taxon>Multicrustacea</taxon>
        <taxon>Hexanauplia</taxon>
        <taxon>Copepoda</taxon>
        <taxon>Siphonostomatoida</taxon>
        <taxon>Caligidae</taxon>
        <taxon>Lepeophtheirus</taxon>
    </lineage>
</organism>
<proteinExistence type="predicted"/>
<evidence type="ECO:0000313" key="1">
    <source>
        <dbReference type="EMBL" id="CDW23369.1"/>
    </source>
</evidence>
<sequence length="46" mass="5156">MDLSYGAIGFIDLQTNYSSFLNIHIYILLTSLQLQFSVQGISLLCT</sequence>
<protein>
    <submittedName>
        <fullName evidence="1">Uncharacterized protein</fullName>
    </submittedName>
</protein>
<dbReference type="EMBL" id="HACA01006008">
    <property type="protein sequence ID" value="CDW23369.1"/>
    <property type="molecule type" value="Transcribed_RNA"/>
</dbReference>